<dbReference type="InterPro" id="IPR036921">
    <property type="entry name" value="PurM-like_N_sf"/>
</dbReference>
<dbReference type="Gene3D" id="3.30.1330.10">
    <property type="entry name" value="PurM-like, N-terminal domain"/>
    <property type="match status" value="1"/>
</dbReference>
<dbReference type="STRING" id="1817892.AUK40_05025"/>
<accession>A0A1J5IH46</accession>
<evidence type="ECO:0000313" key="5">
    <source>
        <dbReference type="Proteomes" id="UP000183245"/>
    </source>
</evidence>
<dbReference type="GO" id="GO:0051604">
    <property type="term" value="P:protein maturation"/>
    <property type="evidence" value="ECO:0007669"/>
    <property type="project" value="TreeGrafter"/>
</dbReference>
<evidence type="ECO:0000259" key="2">
    <source>
        <dbReference type="Pfam" id="PF00586"/>
    </source>
</evidence>
<dbReference type="EMBL" id="MNZT01000086">
    <property type="protein sequence ID" value="OIP96417.1"/>
    <property type="molecule type" value="Genomic_DNA"/>
</dbReference>
<proteinExistence type="inferred from homology"/>
<reference evidence="4 5" key="1">
    <citation type="journal article" date="2016" name="Environ. Microbiol.">
        <title>Genomic resolution of a cold subsurface aquifer community provides metabolic insights for novel microbes adapted to high CO concentrations.</title>
        <authorList>
            <person name="Probst A.J."/>
            <person name="Castelle C.J."/>
            <person name="Singh A."/>
            <person name="Brown C.T."/>
            <person name="Anantharaman K."/>
            <person name="Sharon I."/>
            <person name="Hug L.A."/>
            <person name="Burstein D."/>
            <person name="Emerson J.B."/>
            <person name="Thomas B.C."/>
            <person name="Banfield J.F."/>
        </authorList>
    </citation>
    <scope>NUCLEOTIDE SEQUENCE [LARGE SCALE GENOMIC DNA]</scope>
    <source>
        <strain evidence="4">CG2_30_54_11</strain>
    </source>
</reference>
<dbReference type="AlphaFoldDB" id="A0A1J5IH46"/>
<dbReference type="InterPro" id="IPR010918">
    <property type="entry name" value="PurM-like_C_dom"/>
</dbReference>
<dbReference type="CDD" id="cd02197">
    <property type="entry name" value="HypE"/>
    <property type="match status" value="1"/>
</dbReference>
<gene>
    <name evidence="4" type="ORF">AUK40_05025</name>
</gene>
<feature type="domain" description="PurM-like N-terminal" evidence="2">
    <location>
        <begin position="37"/>
        <end position="147"/>
    </location>
</feature>
<dbReference type="InterPro" id="IPR016188">
    <property type="entry name" value="PurM-like_N"/>
</dbReference>
<organism evidence="4 5">
    <name type="scientific">Candidatus Wirthbacteria bacterium CG2_30_54_11</name>
    <dbReference type="NCBI Taxonomy" id="1817892"/>
    <lineage>
        <taxon>Bacteria</taxon>
        <taxon>Candidatus Wirthbacteria</taxon>
    </lineage>
</organism>
<dbReference type="InterPro" id="IPR036676">
    <property type="entry name" value="PurM-like_C_sf"/>
</dbReference>
<comment type="similarity">
    <text evidence="1">Belongs to the HypE family.</text>
</comment>
<dbReference type="PIRSF" id="PIRSF005644">
    <property type="entry name" value="Hdrgns_mtr_HypE"/>
    <property type="match status" value="1"/>
</dbReference>
<dbReference type="Pfam" id="PF00586">
    <property type="entry name" value="AIRS"/>
    <property type="match status" value="1"/>
</dbReference>
<feature type="domain" description="PurM-like C-terminal" evidence="3">
    <location>
        <begin position="160"/>
        <end position="309"/>
    </location>
</feature>
<dbReference type="Gene3D" id="3.90.650.10">
    <property type="entry name" value="PurM-like C-terminal domain"/>
    <property type="match status" value="1"/>
</dbReference>
<dbReference type="PANTHER" id="PTHR30303:SF0">
    <property type="entry name" value="CARBAMOYL DEHYDRATASE HYPE"/>
    <property type="match status" value="1"/>
</dbReference>
<dbReference type="SUPFAM" id="SSF56042">
    <property type="entry name" value="PurM C-terminal domain-like"/>
    <property type="match status" value="1"/>
</dbReference>
<protein>
    <submittedName>
        <fullName evidence="4">Hydrogenase expression/formation protein HypE</fullName>
    </submittedName>
</protein>
<name>A0A1J5IH46_9BACT</name>
<dbReference type="InterPro" id="IPR011854">
    <property type="entry name" value="HypE"/>
</dbReference>
<dbReference type="Pfam" id="PF02769">
    <property type="entry name" value="AIRS_C"/>
    <property type="match status" value="1"/>
</dbReference>
<sequence length="334" mass="35012">MKQDSITLAHGNGGQFMQDLIKKTIVPTLGGQETLTDGAVLQVGQETLVFSTDSFTVKPIFFPGGDIGSLAVNGTVNDVTAMGGTPLYLSCAAVIEEGFPIADLERILTSIGQACAASGVQVVTGDTKVVEKGSGDGIFLNTAGIGVRQFPLSSRFGTLKSGDHIVISGAVGDHGTAIALARNPLGLSNHVQSDCAGLYRMIEPVLKAGLEIVLMRDPTRGGLATVLNEFVDSRSVGIEIDQTAVPVHAGVKAVCEILGYDPLYLANEGKMVFVVSSEDSDSLVSMLRSHPFGQDAAVIGRVSERAPGKVLLRTEIGGSRILDMLVYDQLPRIC</sequence>
<evidence type="ECO:0000256" key="1">
    <source>
        <dbReference type="ARBA" id="ARBA00006243"/>
    </source>
</evidence>
<dbReference type="PANTHER" id="PTHR30303">
    <property type="entry name" value="HYDROGENASE ISOENZYMES FORMATION PROTEIN HYPE"/>
    <property type="match status" value="1"/>
</dbReference>
<dbReference type="SUPFAM" id="SSF55326">
    <property type="entry name" value="PurM N-terminal domain-like"/>
    <property type="match status" value="1"/>
</dbReference>
<comment type="caution">
    <text evidence="4">The sequence shown here is derived from an EMBL/GenBank/DDBJ whole genome shotgun (WGS) entry which is preliminary data.</text>
</comment>
<dbReference type="Proteomes" id="UP000183245">
    <property type="component" value="Unassembled WGS sequence"/>
</dbReference>
<dbReference type="NCBIfam" id="TIGR02124">
    <property type="entry name" value="hypE"/>
    <property type="match status" value="1"/>
</dbReference>
<evidence type="ECO:0000259" key="3">
    <source>
        <dbReference type="Pfam" id="PF02769"/>
    </source>
</evidence>
<evidence type="ECO:0000313" key="4">
    <source>
        <dbReference type="EMBL" id="OIP96417.1"/>
    </source>
</evidence>